<comment type="function">
    <text evidence="6">Repressor which binds to the hutP region in the histidine utilization (hut) operon. It blocks the expression of all the hut genes in the absence of inducer.</text>
</comment>
<proteinExistence type="predicted"/>
<dbReference type="CDD" id="cd07377">
    <property type="entry name" value="WHTH_GntR"/>
    <property type="match status" value="1"/>
</dbReference>
<dbReference type="Gene3D" id="3.40.1410.10">
    <property type="entry name" value="Chorismate lyase-like"/>
    <property type="match status" value="1"/>
</dbReference>
<dbReference type="PROSITE" id="PS50949">
    <property type="entry name" value="HTH_GNTR"/>
    <property type="match status" value="1"/>
</dbReference>
<protein>
    <recommendedName>
        <fullName evidence="8 9">Histidine utilization repressor</fullName>
    </recommendedName>
</protein>
<evidence type="ECO:0000313" key="13">
    <source>
        <dbReference type="Proteomes" id="UP000225833"/>
    </source>
</evidence>
<keyword evidence="3" id="KW-0805">Transcription regulation</keyword>
<evidence type="ECO:0000313" key="11">
    <source>
        <dbReference type="EMBL" id="PHM26574.1"/>
    </source>
</evidence>
<dbReference type="Pfam" id="PF00392">
    <property type="entry name" value="GntR"/>
    <property type="match status" value="1"/>
</dbReference>
<name>A0A2D0IX93_XENBU</name>
<dbReference type="Pfam" id="PF07702">
    <property type="entry name" value="UTRA"/>
    <property type="match status" value="1"/>
</dbReference>
<evidence type="ECO:0000256" key="2">
    <source>
        <dbReference type="ARBA" id="ARBA00022808"/>
    </source>
</evidence>
<dbReference type="PRINTS" id="PR00035">
    <property type="entry name" value="HTHGNTR"/>
</dbReference>
<sequence>MAISALVEWIIREINRSKKEFIVTIDLSDKAAKPVPLYAKVKQAIVEKIYTGEWKPHDRVPSESELVKQFNCSRMTANRALRELTAEGFLFRLQGVGSFVAEPKGQSALFEIHSIADEIEARSHRHSCKVLKLAEVTANMTQAAELAIEIGTFIYHSIIVHYENDIPVQIEDRYVNALAVPEYLRQDFSQQTAHDYLSIVAPLTEGEHIVEAVAGDARSCRLLQIEENTPCLLISRRTWSKEHIVSSAKLLFPGNRYKLKGRFSS</sequence>
<dbReference type="GO" id="GO:0045892">
    <property type="term" value="P:negative regulation of DNA-templated transcription"/>
    <property type="evidence" value="ECO:0007669"/>
    <property type="project" value="UniProtKB-UniRule"/>
</dbReference>
<reference evidence="12 14" key="2">
    <citation type="submission" date="2021-03" db="EMBL/GenBank/DDBJ databases">
        <title>Complete Genome Sequence Data of Xenorhabdus budapestensis strain C72, a Candidate Biological Control Agent, from China.</title>
        <authorList>
            <person name="LI B."/>
            <person name="WANG S."/>
            <person name="QIU D."/>
        </authorList>
    </citation>
    <scope>NUCLEOTIDE SEQUENCE [LARGE SCALE GENOMIC DNA]</scope>
    <source>
        <strain evidence="12 14">C-7-2</strain>
    </source>
</reference>
<keyword evidence="4" id="KW-0238">DNA-binding</keyword>
<dbReference type="InterPro" id="IPR011663">
    <property type="entry name" value="UTRA"/>
</dbReference>
<evidence type="ECO:0000256" key="6">
    <source>
        <dbReference type="ARBA" id="ARBA00058362"/>
    </source>
</evidence>
<comment type="pathway">
    <text evidence="7">Amino-acid degradation; L-histidine degradation into L-glutamate [regulation].</text>
</comment>
<dbReference type="Proteomes" id="UP000665047">
    <property type="component" value="Chromosome"/>
</dbReference>
<dbReference type="GO" id="GO:0003700">
    <property type="term" value="F:DNA-binding transcription factor activity"/>
    <property type="evidence" value="ECO:0007669"/>
    <property type="project" value="UniProtKB-UniRule"/>
</dbReference>
<dbReference type="NCBIfam" id="TIGR02018">
    <property type="entry name" value="his_ut_repres"/>
    <property type="match status" value="1"/>
</dbReference>
<keyword evidence="14" id="KW-1185">Reference proteome</keyword>
<keyword evidence="2" id="KW-0369">Histidine metabolism</keyword>
<dbReference type="InterPro" id="IPR036388">
    <property type="entry name" value="WH-like_DNA-bd_sf"/>
</dbReference>
<evidence type="ECO:0000256" key="7">
    <source>
        <dbReference type="ARBA" id="ARBA00060686"/>
    </source>
</evidence>
<evidence type="ECO:0000256" key="4">
    <source>
        <dbReference type="ARBA" id="ARBA00023125"/>
    </source>
</evidence>
<accession>A0A2D0IX93</accession>
<dbReference type="FunFam" id="3.40.1410.10:FF:000004">
    <property type="entry name" value="Histidine utilization repressor"/>
    <property type="match status" value="1"/>
</dbReference>
<dbReference type="EMBL" id="CP072455">
    <property type="protein sequence ID" value="QTL41134.1"/>
    <property type="molecule type" value="Genomic_DNA"/>
</dbReference>
<organism evidence="11 13">
    <name type="scientific">Xenorhabdus budapestensis</name>
    <dbReference type="NCBI Taxonomy" id="290110"/>
    <lineage>
        <taxon>Bacteria</taxon>
        <taxon>Pseudomonadati</taxon>
        <taxon>Pseudomonadota</taxon>
        <taxon>Gammaproteobacteria</taxon>
        <taxon>Enterobacterales</taxon>
        <taxon>Morganellaceae</taxon>
        <taxon>Xenorhabdus</taxon>
    </lineage>
</organism>
<evidence type="ECO:0000256" key="5">
    <source>
        <dbReference type="ARBA" id="ARBA00023163"/>
    </source>
</evidence>
<evidence type="ECO:0000256" key="1">
    <source>
        <dbReference type="ARBA" id="ARBA00022491"/>
    </source>
</evidence>
<evidence type="ECO:0000259" key="10">
    <source>
        <dbReference type="PROSITE" id="PS50949"/>
    </source>
</evidence>
<dbReference type="InterPro" id="IPR036390">
    <property type="entry name" value="WH_DNA-bd_sf"/>
</dbReference>
<gene>
    <name evidence="12" type="primary">hutC</name>
    <name evidence="12" type="ORF">HGO23_07415</name>
    <name evidence="11" type="ORF">Xbud_02602</name>
</gene>
<reference evidence="11 13" key="1">
    <citation type="journal article" date="2017" name="Nat. Microbiol.">
        <title>Natural product diversity associated with the nematode symbionts Photorhabdus and Xenorhabdus.</title>
        <authorList>
            <person name="Tobias N.J."/>
            <person name="Wolff H."/>
            <person name="Djahanschiri B."/>
            <person name="Grundmann F."/>
            <person name="Kronenwerth M."/>
            <person name="Shi Y.M."/>
            <person name="Simonyi S."/>
            <person name="Grun P."/>
            <person name="Shapiro-Ilan D."/>
            <person name="Pidot S.J."/>
            <person name="Stinear T.P."/>
            <person name="Ebersberger I."/>
            <person name="Bode H.B."/>
        </authorList>
    </citation>
    <scope>NUCLEOTIDE SEQUENCE [LARGE SCALE GENOMIC DNA]</scope>
    <source>
        <strain evidence="11 13">DSM 16342</strain>
    </source>
</reference>
<dbReference type="PANTHER" id="PTHR44846">
    <property type="entry name" value="MANNOSYL-D-GLYCERATE TRANSPORT/METABOLISM SYSTEM REPRESSOR MNGR-RELATED"/>
    <property type="match status" value="1"/>
</dbReference>
<keyword evidence="1" id="KW-0678">Repressor</keyword>
<dbReference type="Proteomes" id="UP000225833">
    <property type="component" value="Unassembled WGS sequence"/>
</dbReference>
<dbReference type="SMART" id="SM00866">
    <property type="entry name" value="UTRA"/>
    <property type="match status" value="1"/>
</dbReference>
<evidence type="ECO:0000313" key="12">
    <source>
        <dbReference type="EMBL" id="QTL41134.1"/>
    </source>
</evidence>
<dbReference type="SUPFAM" id="SSF64288">
    <property type="entry name" value="Chorismate lyase-like"/>
    <property type="match status" value="1"/>
</dbReference>
<keyword evidence="5" id="KW-0804">Transcription</keyword>
<dbReference type="InterPro" id="IPR000524">
    <property type="entry name" value="Tscrpt_reg_HTH_GntR"/>
</dbReference>
<dbReference type="SUPFAM" id="SSF46785">
    <property type="entry name" value="Winged helix' DNA-binding domain"/>
    <property type="match status" value="1"/>
</dbReference>
<dbReference type="Gene3D" id="1.10.10.10">
    <property type="entry name" value="Winged helix-like DNA-binding domain superfamily/Winged helix DNA-binding domain"/>
    <property type="match status" value="1"/>
</dbReference>
<evidence type="ECO:0000256" key="9">
    <source>
        <dbReference type="NCBIfam" id="TIGR02018"/>
    </source>
</evidence>
<dbReference type="GO" id="GO:0006547">
    <property type="term" value="P:L-histidine metabolic process"/>
    <property type="evidence" value="ECO:0007669"/>
    <property type="project" value="UniProtKB-UniRule"/>
</dbReference>
<dbReference type="FunFam" id="1.10.10.10:FF:000079">
    <property type="entry name" value="GntR family transcriptional regulator"/>
    <property type="match status" value="1"/>
</dbReference>
<dbReference type="PANTHER" id="PTHR44846:SF16">
    <property type="entry name" value="TRANSCRIPTIONAL REGULATOR PHNF-RELATED"/>
    <property type="match status" value="1"/>
</dbReference>
<dbReference type="GO" id="GO:0003677">
    <property type="term" value="F:DNA binding"/>
    <property type="evidence" value="ECO:0007669"/>
    <property type="project" value="UniProtKB-UniRule"/>
</dbReference>
<feature type="domain" description="HTH gntR-type" evidence="10">
    <location>
        <begin position="35"/>
        <end position="103"/>
    </location>
</feature>
<dbReference type="InterPro" id="IPR010248">
    <property type="entry name" value="His_ut_repres"/>
</dbReference>
<evidence type="ECO:0000256" key="3">
    <source>
        <dbReference type="ARBA" id="ARBA00023015"/>
    </source>
</evidence>
<dbReference type="InterPro" id="IPR028978">
    <property type="entry name" value="Chorismate_lyase_/UTRA_dom_sf"/>
</dbReference>
<dbReference type="EMBL" id="NIBS01000014">
    <property type="protein sequence ID" value="PHM26574.1"/>
    <property type="molecule type" value="Genomic_DNA"/>
</dbReference>
<evidence type="ECO:0000313" key="14">
    <source>
        <dbReference type="Proteomes" id="UP000665047"/>
    </source>
</evidence>
<dbReference type="AlphaFoldDB" id="A0A2D0IX93"/>
<dbReference type="SMART" id="SM00345">
    <property type="entry name" value="HTH_GNTR"/>
    <property type="match status" value="1"/>
</dbReference>
<dbReference type="InterPro" id="IPR050679">
    <property type="entry name" value="Bact_HTH_transcr_reg"/>
</dbReference>
<evidence type="ECO:0000256" key="8">
    <source>
        <dbReference type="ARBA" id="ARBA00071620"/>
    </source>
</evidence>